<dbReference type="InterPro" id="IPR010505">
    <property type="entry name" value="MoaA_twitch"/>
</dbReference>
<comment type="pathway">
    <text evidence="12">Cofactor biosynthesis; molybdopterin biosynthesis.</text>
</comment>
<evidence type="ECO:0000256" key="6">
    <source>
        <dbReference type="ARBA" id="ARBA00023004"/>
    </source>
</evidence>
<dbReference type="EC" id="4.1.99.22" evidence="1 12"/>
<feature type="binding site" evidence="12">
    <location>
        <position position="252"/>
    </location>
    <ligand>
        <name>[4Fe-4S] cluster</name>
        <dbReference type="ChEBI" id="CHEBI:49883"/>
        <label>2</label>
        <note>4Fe-4S-substrate</note>
    </ligand>
</feature>
<dbReference type="GO" id="GO:0046872">
    <property type="term" value="F:metal ion binding"/>
    <property type="evidence" value="ECO:0007669"/>
    <property type="project" value="UniProtKB-KW"/>
</dbReference>
<feature type="binding site" evidence="12">
    <location>
        <position position="63"/>
    </location>
    <ligand>
        <name>GTP</name>
        <dbReference type="ChEBI" id="CHEBI:37565"/>
    </ligand>
</feature>
<dbReference type="InterPro" id="IPR000385">
    <property type="entry name" value="MoaA_NifB_PqqE_Fe-S-bd_CS"/>
</dbReference>
<evidence type="ECO:0000256" key="2">
    <source>
        <dbReference type="ARBA" id="ARBA00022485"/>
    </source>
</evidence>
<feature type="binding site" evidence="12">
    <location>
        <position position="118"/>
    </location>
    <ligand>
        <name>S-adenosyl-L-methionine</name>
        <dbReference type="ChEBI" id="CHEBI:59789"/>
    </ligand>
</feature>
<comment type="cofactor">
    <cofactor evidence="12">
        <name>[4Fe-4S] cluster</name>
        <dbReference type="ChEBI" id="CHEBI:49883"/>
    </cofactor>
    <text evidence="12">Binds 2 [4Fe-4S] clusters. Binds 1 [4Fe-4S] cluster coordinated with 3 cysteines and an exchangeable S-adenosyl-L-methionine and 1 [4Fe-4S] cluster coordinated with 3 cysteines and the GTP-derived substrate.</text>
</comment>
<feature type="binding site" evidence="12">
    <location>
        <position position="21"/>
    </location>
    <ligand>
        <name>[4Fe-4S] cluster</name>
        <dbReference type="ChEBI" id="CHEBI:49883"/>
        <label>1</label>
        <note>4Fe-4S-S-AdoMet</note>
    </ligand>
</feature>
<dbReference type="PROSITE" id="PS01305">
    <property type="entry name" value="MOAA_NIFB_PQQE"/>
    <property type="match status" value="1"/>
</dbReference>
<dbReference type="InterPro" id="IPR007197">
    <property type="entry name" value="rSAM"/>
</dbReference>
<dbReference type="HAMAP" id="MF_01225_B">
    <property type="entry name" value="MoaA_B"/>
    <property type="match status" value="1"/>
</dbReference>
<dbReference type="PANTHER" id="PTHR22960:SF28">
    <property type="entry name" value="GTP 3',8-CYCLASE"/>
    <property type="match status" value="1"/>
</dbReference>
<dbReference type="SFLD" id="SFLDG01386">
    <property type="entry name" value="main_SPASM_domain-containing"/>
    <property type="match status" value="1"/>
</dbReference>
<evidence type="ECO:0000256" key="1">
    <source>
        <dbReference type="ARBA" id="ARBA00012167"/>
    </source>
</evidence>
<feature type="binding site" evidence="12">
    <location>
        <position position="189"/>
    </location>
    <ligand>
        <name>S-adenosyl-L-methionine</name>
        <dbReference type="ChEBI" id="CHEBI:59789"/>
    </ligand>
</feature>
<dbReference type="InterPro" id="IPR050105">
    <property type="entry name" value="MoCo_biosynth_MoaA/MoaC"/>
</dbReference>
<dbReference type="SFLD" id="SFLDS00029">
    <property type="entry name" value="Radical_SAM"/>
    <property type="match status" value="1"/>
</dbReference>
<evidence type="ECO:0000256" key="7">
    <source>
        <dbReference type="ARBA" id="ARBA00023014"/>
    </source>
</evidence>
<evidence type="ECO:0000256" key="3">
    <source>
        <dbReference type="ARBA" id="ARBA00022691"/>
    </source>
</evidence>
<feature type="binding site" evidence="12">
    <location>
        <position position="28"/>
    </location>
    <ligand>
        <name>[4Fe-4S] cluster</name>
        <dbReference type="ChEBI" id="CHEBI:49883"/>
        <label>1</label>
        <note>4Fe-4S-S-AdoMet</note>
    </ligand>
</feature>
<dbReference type="CDD" id="cd01335">
    <property type="entry name" value="Radical_SAM"/>
    <property type="match status" value="1"/>
</dbReference>
<accession>A0A4R6UEN4</accession>
<feature type="binding site" evidence="12">
    <location>
        <position position="25"/>
    </location>
    <ligand>
        <name>[4Fe-4S] cluster</name>
        <dbReference type="ChEBI" id="CHEBI:49883"/>
        <label>1</label>
        <note>4Fe-4S-S-AdoMet</note>
    </ligand>
</feature>
<dbReference type="AlphaFoldDB" id="A0A4R6UEN4"/>
<dbReference type="InterPro" id="IPR006638">
    <property type="entry name" value="Elp3/MiaA/NifB-like_rSAM"/>
</dbReference>
<dbReference type="SUPFAM" id="SSF102114">
    <property type="entry name" value="Radical SAM enzymes"/>
    <property type="match status" value="1"/>
</dbReference>
<evidence type="ECO:0000256" key="12">
    <source>
        <dbReference type="HAMAP-Rule" id="MF_01225"/>
    </source>
</evidence>
<evidence type="ECO:0000313" key="14">
    <source>
        <dbReference type="EMBL" id="TDQ43619.1"/>
    </source>
</evidence>
<dbReference type="SFLD" id="SFLDG01383">
    <property type="entry name" value="cyclic_pyranopterin_phosphate"/>
    <property type="match status" value="1"/>
</dbReference>
<sequence length="324" mass="36182">MLQDRQGRSFPYLRLSITDVCNFQCSYCLPDGYQGKPDAAFLSVAEIRRLVAAFAALGMWKIRITGGEPSVRRDLPEIIATIATTPGIERVAMTTNGWHLPQFVERWKKAGLNALNVSVDSLDPRQFHAITGQDRLREVLAGIDKALDIGIEKVKVNAVLLRDLNDRQLDAFLAWIKDKPISLRFIELMQTGDNLAYFKAHHLRAEHVIEQLKEKGWQELPRMPGAGPAREFSHDSSLGRIGIIAPYSKDFCTTCNRLRVTSTGDLRLCLFGDAGASLRDLLQEDEQQSALQARIVEQLGFKKDHHFLHDGNPGATRHLASCGG</sequence>
<dbReference type="SFLD" id="SFLDG01067">
    <property type="entry name" value="SPASM/twitch_domain_containing"/>
    <property type="match status" value="1"/>
</dbReference>
<keyword evidence="8 12" id="KW-0342">GTP-binding</keyword>
<comment type="caution">
    <text evidence="14">The sequence shown here is derived from an EMBL/GenBank/DDBJ whole genome shotgun (WGS) entry which is preliminary data.</text>
</comment>
<evidence type="ECO:0000313" key="15">
    <source>
        <dbReference type="Proteomes" id="UP000295375"/>
    </source>
</evidence>
<feature type="binding site" evidence="12">
    <location>
        <position position="27"/>
    </location>
    <ligand>
        <name>S-adenosyl-L-methionine</name>
        <dbReference type="ChEBI" id="CHEBI:59789"/>
    </ligand>
</feature>
<dbReference type="Gene3D" id="3.20.20.70">
    <property type="entry name" value="Aldolase class I"/>
    <property type="match status" value="1"/>
</dbReference>
<feature type="binding site" evidence="12">
    <location>
        <position position="67"/>
    </location>
    <ligand>
        <name>S-adenosyl-L-methionine</name>
        <dbReference type="ChEBI" id="CHEBI:59789"/>
    </ligand>
</feature>
<dbReference type="EMBL" id="SNYM01000028">
    <property type="protein sequence ID" value="TDQ43619.1"/>
    <property type="molecule type" value="Genomic_DNA"/>
</dbReference>
<name>A0A4R6UEN4_9GAMM</name>
<keyword evidence="9 12" id="KW-0501">Molybdenum cofactor biosynthesis</keyword>
<dbReference type="GO" id="GO:0051539">
    <property type="term" value="F:4 iron, 4 sulfur cluster binding"/>
    <property type="evidence" value="ECO:0007669"/>
    <property type="project" value="UniProtKB-UniRule"/>
</dbReference>
<evidence type="ECO:0000256" key="8">
    <source>
        <dbReference type="ARBA" id="ARBA00023134"/>
    </source>
</evidence>
<dbReference type="InterPro" id="IPR040064">
    <property type="entry name" value="MoaA-like"/>
</dbReference>
<dbReference type="GO" id="GO:0061799">
    <property type="term" value="F:cyclic pyranopterin monophosphate synthase activity"/>
    <property type="evidence" value="ECO:0007669"/>
    <property type="project" value="TreeGrafter"/>
</dbReference>
<evidence type="ECO:0000256" key="11">
    <source>
        <dbReference type="ARBA" id="ARBA00048697"/>
    </source>
</evidence>
<dbReference type="FunFam" id="3.20.20.70:FF:000057">
    <property type="entry name" value="GTP 3',8-cyclase"/>
    <property type="match status" value="1"/>
</dbReference>
<comment type="similarity">
    <text evidence="12">Belongs to the radical SAM superfamily. MoaA family.</text>
</comment>
<organism evidence="14 15">
    <name type="scientific">Permianibacter aggregans</name>
    <dbReference type="NCBI Taxonomy" id="1510150"/>
    <lineage>
        <taxon>Bacteria</taxon>
        <taxon>Pseudomonadati</taxon>
        <taxon>Pseudomonadota</taxon>
        <taxon>Gammaproteobacteria</taxon>
        <taxon>Pseudomonadales</taxon>
        <taxon>Pseudomonadaceae</taxon>
        <taxon>Permianibacter</taxon>
    </lineage>
</organism>
<proteinExistence type="inferred from homology"/>
<reference evidence="14 15" key="1">
    <citation type="submission" date="2019-03" db="EMBL/GenBank/DDBJ databases">
        <title>Genomic Encyclopedia of Type Strains, Phase IV (KMG-IV): sequencing the most valuable type-strain genomes for metagenomic binning, comparative biology and taxonomic classification.</title>
        <authorList>
            <person name="Goeker M."/>
        </authorList>
    </citation>
    <scope>NUCLEOTIDE SEQUENCE [LARGE SCALE GENOMIC DNA]</scope>
    <source>
        <strain evidence="14 15">DSM 103792</strain>
    </source>
</reference>
<protein>
    <recommendedName>
        <fullName evidence="1 12">GTP 3',8-cyclase</fullName>
        <ecNumber evidence="1 12">4.1.99.22</ecNumber>
    </recommendedName>
    <alternativeName>
        <fullName evidence="12">Molybdenum cofactor biosynthesis protein A</fullName>
    </alternativeName>
</protein>
<dbReference type="UniPathway" id="UPA00344"/>
<dbReference type="NCBIfam" id="TIGR02666">
    <property type="entry name" value="moaA"/>
    <property type="match status" value="1"/>
</dbReference>
<dbReference type="PANTHER" id="PTHR22960">
    <property type="entry name" value="MOLYBDOPTERIN COFACTOR SYNTHESIS PROTEIN A"/>
    <property type="match status" value="1"/>
</dbReference>
<dbReference type="Proteomes" id="UP000295375">
    <property type="component" value="Unassembled WGS sequence"/>
</dbReference>
<dbReference type="InterPro" id="IPR013785">
    <property type="entry name" value="Aldolase_TIM"/>
</dbReference>
<feature type="binding site" evidence="12">
    <location>
        <position position="155"/>
    </location>
    <ligand>
        <name>GTP</name>
        <dbReference type="ChEBI" id="CHEBI:37565"/>
    </ligand>
</feature>
<dbReference type="GO" id="GO:0005525">
    <property type="term" value="F:GTP binding"/>
    <property type="evidence" value="ECO:0007669"/>
    <property type="project" value="UniProtKB-UniRule"/>
</dbReference>
<dbReference type="InterPro" id="IPR013483">
    <property type="entry name" value="MoaA"/>
</dbReference>
<keyword evidence="3 12" id="KW-0949">S-adenosyl-L-methionine</keyword>
<dbReference type="CDD" id="cd21117">
    <property type="entry name" value="Twitch_MoaA"/>
    <property type="match status" value="1"/>
</dbReference>
<dbReference type="Pfam" id="PF04055">
    <property type="entry name" value="Radical_SAM"/>
    <property type="match status" value="1"/>
</dbReference>
<evidence type="ECO:0000256" key="4">
    <source>
        <dbReference type="ARBA" id="ARBA00022723"/>
    </source>
</evidence>
<keyword evidence="10 12" id="KW-0456">Lyase</keyword>
<feature type="binding site" evidence="12">
    <location>
        <position position="255"/>
    </location>
    <ligand>
        <name>[4Fe-4S] cluster</name>
        <dbReference type="ChEBI" id="CHEBI:49883"/>
        <label>2</label>
        <note>4Fe-4S-substrate</note>
    </ligand>
</feature>
<keyword evidence="6 12" id="KW-0408">Iron</keyword>
<keyword evidence="4 12" id="KW-0479">Metal-binding</keyword>
<keyword evidence="15" id="KW-1185">Reference proteome</keyword>
<keyword evidence="5 12" id="KW-0547">Nucleotide-binding</keyword>
<dbReference type="OrthoDB" id="9763993at2"/>
<dbReference type="RefSeq" id="WP_133593561.1">
    <property type="nucleotide sequence ID" value="NZ_CP037953.1"/>
</dbReference>
<dbReference type="Pfam" id="PF06463">
    <property type="entry name" value="Mob_synth_C"/>
    <property type="match status" value="1"/>
</dbReference>
<comment type="catalytic activity">
    <reaction evidence="11 12">
        <text>GTP + AH2 + S-adenosyl-L-methionine = (8S)-3',8-cyclo-7,8-dihydroguanosine 5'-triphosphate + 5'-deoxyadenosine + L-methionine + A + H(+)</text>
        <dbReference type="Rhea" id="RHEA:49576"/>
        <dbReference type="ChEBI" id="CHEBI:13193"/>
        <dbReference type="ChEBI" id="CHEBI:15378"/>
        <dbReference type="ChEBI" id="CHEBI:17319"/>
        <dbReference type="ChEBI" id="CHEBI:17499"/>
        <dbReference type="ChEBI" id="CHEBI:37565"/>
        <dbReference type="ChEBI" id="CHEBI:57844"/>
        <dbReference type="ChEBI" id="CHEBI:59789"/>
        <dbReference type="ChEBI" id="CHEBI:131766"/>
        <dbReference type="EC" id="4.1.99.22"/>
    </reaction>
</comment>
<evidence type="ECO:0000256" key="9">
    <source>
        <dbReference type="ARBA" id="ARBA00023150"/>
    </source>
</evidence>
<evidence type="ECO:0000256" key="10">
    <source>
        <dbReference type="ARBA" id="ARBA00023239"/>
    </source>
</evidence>
<feature type="binding site" evidence="12">
    <location>
        <position position="14"/>
    </location>
    <ligand>
        <name>GTP</name>
        <dbReference type="ChEBI" id="CHEBI:37565"/>
    </ligand>
</feature>
<feature type="domain" description="Radical SAM core" evidence="13">
    <location>
        <begin position="5"/>
        <end position="230"/>
    </location>
</feature>
<dbReference type="SMART" id="SM00729">
    <property type="entry name" value="Elp3"/>
    <property type="match status" value="1"/>
</dbReference>
<dbReference type="GO" id="GO:0006777">
    <property type="term" value="P:Mo-molybdopterin cofactor biosynthetic process"/>
    <property type="evidence" value="ECO:0007669"/>
    <property type="project" value="UniProtKB-UniRule"/>
</dbReference>
<gene>
    <name evidence="12" type="primary">moaA</name>
    <name evidence="14" type="ORF">EV696_12818</name>
</gene>
<dbReference type="InterPro" id="IPR058240">
    <property type="entry name" value="rSAM_sf"/>
</dbReference>
<comment type="subunit">
    <text evidence="12">Monomer and homodimer.</text>
</comment>
<feature type="binding site" evidence="12">
    <location>
        <position position="269"/>
    </location>
    <ligand>
        <name>[4Fe-4S] cluster</name>
        <dbReference type="ChEBI" id="CHEBI:49883"/>
        <label>2</label>
        <note>4Fe-4S-substrate</note>
    </ligand>
</feature>
<dbReference type="GO" id="GO:0061798">
    <property type="term" value="F:GTP 3',8'-cyclase activity"/>
    <property type="evidence" value="ECO:0007669"/>
    <property type="project" value="UniProtKB-UniRule"/>
</dbReference>
<keyword evidence="2 12" id="KW-0004">4Fe-4S</keyword>
<comment type="function">
    <text evidence="12">Catalyzes the cyclization of GTP to (8S)-3',8-cyclo-7,8-dihydroguanosine 5'-triphosphate.</text>
</comment>
<dbReference type="PROSITE" id="PS51918">
    <property type="entry name" value="RADICAL_SAM"/>
    <property type="match status" value="1"/>
</dbReference>
<evidence type="ECO:0000259" key="13">
    <source>
        <dbReference type="PROSITE" id="PS51918"/>
    </source>
</evidence>
<keyword evidence="7 12" id="KW-0411">Iron-sulfur</keyword>
<feature type="binding site" evidence="12">
    <location>
        <position position="94"/>
    </location>
    <ligand>
        <name>GTP</name>
        <dbReference type="ChEBI" id="CHEBI:37565"/>
    </ligand>
</feature>
<evidence type="ECO:0000256" key="5">
    <source>
        <dbReference type="ARBA" id="ARBA00022741"/>
    </source>
</evidence>
<feature type="binding site" evidence="12">
    <location>
        <begin position="257"/>
        <end position="259"/>
    </location>
    <ligand>
        <name>GTP</name>
        <dbReference type="ChEBI" id="CHEBI:37565"/>
    </ligand>
</feature>
<dbReference type="GO" id="GO:1904047">
    <property type="term" value="F:S-adenosyl-L-methionine binding"/>
    <property type="evidence" value="ECO:0007669"/>
    <property type="project" value="UniProtKB-UniRule"/>
</dbReference>